<comment type="caution">
    <text evidence="1">The sequence shown here is derived from an EMBL/GenBank/DDBJ whole genome shotgun (WGS) entry which is preliminary data.</text>
</comment>
<dbReference type="SUPFAM" id="SSF55144">
    <property type="entry name" value="LigT-like"/>
    <property type="match status" value="1"/>
</dbReference>
<name>A0A9W8J3R5_9AGAR</name>
<evidence type="ECO:0008006" key="3">
    <source>
        <dbReference type="Google" id="ProtNLM"/>
    </source>
</evidence>
<dbReference type="Pfam" id="PF07823">
    <property type="entry name" value="CPDase"/>
    <property type="match status" value="1"/>
</dbReference>
<dbReference type="GO" id="GO:0004113">
    <property type="term" value="F:2',3'-cyclic-nucleotide 3'-phosphodiesterase activity"/>
    <property type="evidence" value="ECO:0007669"/>
    <property type="project" value="TreeGrafter"/>
</dbReference>
<organism evidence="1 2">
    <name type="scientific">Candolleomyces eurysporus</name>
    <dbReference type="NCBI Taxonomy" id="2828524"/>
    <lineage>
        <taxon>Eukaryota</taxon>
        <taxon>Fungi</taxon>
        <taxon>Dikarya</taxon>
        <taxon>Basidiomycota</taxon>
        <taxon>Agaricomycotina</taxon>
        <taxon>Agaricomycetes</taxon>
        <taxon>Agaricomycetidae</taxon>
        <taxon>Agaricales</taxon>
        <taxon>Agaricineae</taxon>
        <taxon>Psathyrellaceae</taxon>
        <taxon>Candolleomyces</taxon>
    </lineage>
</organism>
<evidence type="ECO:0000313" key="1">
    <source>
        <dbReference type="EMBL" id="KAJ2927732.1"/>
    </source>
</evidence>
<dbReference type="AlphaFoldDB" id="A0A9W8J3R5"/>
<accession>A0A9W8J3R5</accession>
<dbReference type="OrthoDB" id="514292at2759"/>
<proteinExistence type="predicted"/>
<dbReference type="Gene3D" id="3.90.1140.10">
    <property type="entry name" value="Cyclic phosphodiesterase"/>
    <property type="match status" value="1"/>
</dbReference>
<dbReference type="InterPro" id="IPR012386">
    <property type="entry name" value="Cyclic-nucl_3Pdiesterase"/>
</dbReference>
<dbReference type="EMBL" id="JANBPK010000963">
    <property type="protein sequence ID" value="KAJ2927732.1"/>
    <property type="molecule type" value="Genomic_DNA"/>
</dbReference>
<keyword evidence="2" id="KW-1185">Reference proteome</keyword>
<dbReference type="PANTHER" id="PTHR28141:SF1">
    <property type="entry name" value="2',3'-CYCLIC-NUCLEOTIDE 3'-PHOSPHODIESTERASE"/>
    <property type="match status" value="1"/>
</dbReference>
<evidence type="ECO:0000313" key="2">
    <source>
        <dbReference type="Proteomes" id="UP001140091"/>
    </source>
</evidence>
<reference evidence="1" key="1">
    <citation type="submission" date="2022-06" db="EMBL/GenBank/DDBJ databases">
        <title>Genome Sequence of Candolleomyces eurysporus.</title>
        <authorList>
            <person name="Buettner E."/>
        </authorList>
    </citation>
    <scope>NUCLEOTIDE SEQUENCE</scope>
    <source>
        <strain evidence="1">VTCC 930004</strain>
    </source>
</reference>
<dbReference type="Proteomes" id="UP001140091">
    <property type="component" value="Unassembled WGS sequence"/>
</dbReference>
<protein>
    <recommendedName>
        <fullName evidence="3">2',3'-cyclic-nucleotide 3'-phosphodiesterase</fullName>
    </recommendedName>
</protein>
<gene>
    <name evidence="1" type="ORF">H1R20_g9361</name>
</gene>
<feature type="non-terminal residue" evidence="1">
    <location>
        <position position="195"/>
    </location>
</feature>
<dbReference type="InterPro" id="IPR009097">
    <property type="entry name" value="Cyclic_Pdiesterase"/>
</dbReference>
<sequence>MVSLWLVPGPQDSEVLKTIMSPQHDTSHLVSKSSYPKFLPHVTLATIPSRDLSEIRNAIPQAQSSFPIKFSSVDVGNHYFRSVYISVELTEELAALHKEFHENIKVPPKTPSFPHNSICYIADEDAANGERERFAEELRVAGKVRDNGEGSVSLRCVSSDGEEVWMNSYEAKEIWVVQCEGPVEEWKVLDQIKLD</sequence>
<dbReference type="GO" id="GO:0009187">
    <property type="term" value="P:cyclic nucleotide metabolic process"/>
    <property type="evidence" value="ECO:0007669"/>
    <property type="project" value="TreeGrafter"/>
</dbReference>
<dbReference type="PANTHER" id="PTHR28141">
    <property type="entry name" value="2',3'-CYCLIC-NUCLEOTIDE 3'-PHOSPHODIESTERASE"/>
    <property type="match status" value="1"/>
</dbReference>